<reference evidence="2" key="1">
    <citation type="submission" date="2022-06" db="EMBL/GenBank/DDBJ databases">
        <title>Alkalicoccobacillus porphyridii sp. nov., isolated from a marine red alga, Porphyridium purpureum and reclassification of Shouchella plakortidis and Shouchella gibsonii as Alkalicoccobacillus plakortidis comb. nov. and Alkalicoccobacillus gibsonii comb. nov.</title>
        <authorList>
            <person name="Kim K.H."/>
            <person name="Lee J.K."/>
            <person name="Han D.M."/>
            <person name="Baek J.H."/>
            <person name="Jeon C.O."/>
        </authorList>
    </citation>
    <scope>NUCLEOTIDE SEQUENCE</scope>
    <source>
        <strain evidence="2">DSM 19153</strain>
    </source>
</reference>
<dbReference type="PANTHER" id="PTHR12110">
    <property type="entry name" value="HYDROXYPYRUVATE ISOMERASE"/>
    <property type="match status" value="1"/>
</dbReference>
<sequence>MKLAFSSPTKNENEQELLFTRFQSMGYEGLQLKPPQYAPYVKDTSRFIELWREQKGITSALIAGGSLNELNQNELRSLFSFSRKVGVERIVYCHGISREKVTNSDLKTYARTLSDLAYEAREEHGVSLSLHHHYDQPVMYREDFDVFFDHVKENTVTLTIDTAHLYKSGIQDIAEVINSFSSYIDNFHLKDFSQGEWKVLGEGEINFAPVFQAIKKINYQGWVSADEESGGDLLQAMEDCYNYMSHGLLSK</sequence>
<dbReference type="PANTHER" id="PTHR12110:SF41">
    <property type="entry name" value="INOSOSE DEHYDRATASE"/>
    <property type="match status" value="1"/>
</dbReference>
<dbReference type="Proteomes" id="UP001203665">
    <property type="component" value="Unassembled WGS sequence"/>
</dbReference>
<dbReference type="SUPFAM" id="SSF51658">
    <property type="entry name" value="Xylose isomerase-like"/>
    <property type="match status" value="1"/>
</dbReference>
<dbReference type="InterPro" id="IPR050312">
    <property type="entry name" value="IolE/XylAMocC-like"/>
</dbReference>
<dbReference type="Gene3D" id="3.20.20.150">
    <property type="entry name" value="Divalent-metal-dependent TIM barrel enzymes"/>
    <property type="match status" value="1"/>
</dbReference>
<organism evidence="2 3">
    <name type="scientific">Alkalicoccobacillus plakortidis</name>
    <dbReference type="NCBI Taxonomy" id="444060"/>
    <lineage>
        <taxon>Bacteria</taxon>
        <taxon>Bacillati</taxon>
        <taxon>Bacillota</taxon>
        <taxon>Bacilli</taxon>
        <taxon>Bacillales</taxon>
        <taxon>Bacillaceae</taxon>
        <taxon>Alkalicoccobacillus</taxon>
    </lineage>
</organism>
<feature type="domain" description="Xylose isomerase-like TIM barrel" evidence="1">
    <location>
        <begin position="23"/>
        <end position="228"/>
    </location>
</feature>
<keyword evidence="2" id="KW-0413">Isomerase</keyword>
<name>A0ABT0XQF5_9BACI</name>
<gene>
    <name evidence="2" type="ORF">NDM98_20435</name>
</gene>
<proteinExistence type="predicted"/>
<comment type="caution">
    <text evidence="2">The sequence shown here is derived from an EMBL/GenBank/DDBJ whole genome shotgun (WGS) entry which is preliminary data.</text>
</comment>
<dbReference type="EMBL" id="JAMQJY010000004">
    <property type="protein sequence ID" value="MCM2677578.1"/>
    <property type="molecule type" value="Genomic_DNA"/>
</dbReference>
<dbReference type="RefSeq" id="WP_251611378.1">
    <property type="nucleotide sequence ID" value="NZ_JAMQJY010000004.1"/>
</dbReference>
<dbReference type="InterPro" id="IPR036237">
    <property type="entry name" value="Xyl_isomerase-like_sf"/>
</dbReference>
<accession>A0ABT0XQF5</accession>
<keyword evidence="3" id="KW-1185">Reference proteome</keyword>
<evidence type="ECO:0000259" key="1">
    <source>
        <dbReference type="Pfam" id="PF01261"/>
    </source>
</evidence>
<dbReference type="Pfam" id="PF01261">
    <property type="entry name" value="AP_endonuc_2"/>
    <property type="match status" value="1"/>
</dbReference>
<evidence type="ECO:0000313" key="2">
    <source>
        <dbReference type="EMBL" id="MCM2677578.1"/>
    </source>
</evidence>
<protein>
    <submittedName>
        <fullName evidence="2">Sugar phosphate isomerase/epimerase</fullName>
    </submittedName>
</protein>
<dbReference type="GO" id="GO:0016853">
    <property type="term" value="F:isomerase activity"/>
    <property type="evidence" value="ECO:0007669"/>
    <property type="project" value="UniProtKB-KW"/>
</dbReference>
<evidence type="ECO:0000313" key="3">
    <source>
        <dbReference type="Proteomes" id="UP001203665"/>
    </source>
</evidence>
<dbReference type="InterPro" id="IPR013022">
    <property type="entry name" value="Xyl_isomerase-like_TIM-brl"/>
</dbReference>